<gene>
    <name evidence="3" type="ORF">Pfra01_002254300</name>
</gene>
<comment type="caution">
    <text evidence="3">The sequence shown here is derived from an EMBL/GenBank/DDBJ whole genome shotgun (WGS) entry which is preliminary data.</text>
</comment>
<feature type="region of interest" description="Disordered" evidence="1">
    <location>
        <begin position="270"/>
        <end position="294"/>
    </location>
</feature>
<evidence type="ECO:0000256" key="2">
    <source>
        <dbReference type="SAM" id="SignalP"/>
    </source>
</evidence>
<dbReference type="Proteomes" id="UP001165121">
    <property type="component" value="Unassembled WGS sequence"/>
</dbReference>
<accession>A0A9W6Y328</accession>
<dbReference type="SMART" id="SM01187">
    <property type="entry name" value="Elicitin"/>
    <property type="match status" value="2"/>
</dbReference>
<protein>
    <submittedName>
        <fullName evidence="3">Unnamed protein product</fullName>
    </submittedName>
</protein>
<reference evidence="3" key="1">
    <citation type="submission" date="2023-04" db="EMBL/GenBank/DDBJ databases">
        <title>Phytophthora fragariaefolia NBRC 109709.</title>
        <authorList>
            <person name="Ichikawa N."/>
            <person name="Sato H."/>
            <person name="Tonouchi N."/>
        </authorList>
    </citation>
    <scope>NUCLEOTIDE SEQUENCE</scope>
    <source>
        <strain evidence="3">NBRC 109709</strain>
    </source>
</reference>
<dbReference type="AlphaFoldDB" id="A0A9W6Y328"/>
<dbReference type="OrthoDB" id="129376at2759"/>
<dbReference type="InterPro" id="IPR002200">
    <property type="entry name" value="Elicitin"/>
</dbReference>
<evidence type="ECO:0000313" key="4">
    <source>
        <dbReference type="Proteomes" id="UP001165121"/>
    </source>
</evidence>
<feature type="compositionally biased region" description="Low complexity" evidence="1">
    <location>
        <begin position="115"/>
        <end position="134"/>
    </location>
</feature>
<feature type="compositionally biased region" description="Low complexity" evidence="1">
    <location>
        <begin position="285"/>
        <end position="294"/>
    </location>
</feature>
<name>A0A9W6Y328_9STRA</name>
<sequence length="323" mass="33368">MRYHFLAPLSLLGSLAVGSTSIDAAECTDAQAAYADSVWATAANTSSCSPYVTQTEPVYVNAPCTATKCVVVVEGVAKDLPDCTFSGINNKIEVENALTACNGGDTEDAGSPIFSSDASAATTSTSSSQANADTLSPPTESSSALTPGSAASSPSCTTTEVADMWELYVSIAQSHNCTGDAVINGYSVNVLTKCDSDCAGEIKALTESLPDCYYDYEHMNKKQDVQEQLKACDTASGYVSITLYPDSTIVLASSSGSTIASWNNSSGAGLSHSSGDKPSDNTMDSSSVGARSSSSSAPRVQEFKLHLWAISTLFAGILADFSS</sequence>
<keyword evidence="4" id="KW-1185">Reference proteome</keyword>
<feature type="compositionally biased region" description="Polar residues" evidence="1">
    <location>
        <begin position="136"/>
        <end position="155"/>
    </location>
</feature>
<evidence type="ECO:0000313" key="3">
    <source>
        <dbReference type="EMBL" id="GMF54181.1"/>
    </source>
</evidence>
<feature type="signal peptide" evidence="2">
    <location>
        <begin position="1"/>
        <end position="24"/>
    </location>
</feature>
<organism evidence="3 4">
    <name type="scientific">Phytophthora fragariaefolia</name>
    <dbReference type="NCBI Taxonomy" id="1490495"/>
    <lineage>
        <taxon>Eukaryota</taxon>
        <taxon>Sar</taxon>
        <taxon>Stramenopiles</taxon>
        <taxon>Oomycota</taxon>
        <taxon>Peronosporomycetes</taxon>
        <taxon>Peronosporales</taxon>
        <taxon>Peronosporaceae</taxon>
        <taxon>Phytophthora</taxon>
    </lineage>
</organism>
<feature type="region of interest" description="Disordered" evidence="1">
    <location>
        <begin position="112"/>
        <end position="155"/>
    </location>
</feature>
<feature type="chain" id="PRO_5040741533" evidence="2">
    <location>
        <begin position="25"/>
        <end position="323"/>
    </location>
</feature>
<proteinExistence type="predicted"/>
<dbReference type="GO" id="GO:0005576">
    <property type="term" value="C:extracellular region"/>
    <property type="evidence" value="ECO:0007669"/>
    <property type="project" value="InterPro"/>
</dbReference>
<keyword evidence="2" id="KW-0732">Signal</keyword>
<evidence type="ECO:0000256" key="1">
    <source>
        <dbReference type="SAM" id="MobiDB-lite"/>
    </source>
</evidence>
<dbReference type="EMBL" id="BSXT01003457">
    <property type="protein sequence ID" value="GMF54181.1"/>
    <property type="molecule type" value="Genomic_DNA"/>
</dbReference>